<dbReference type="InterPro" id="IPR009003">
    <property type="entry name" value="Peptidase_S1_PA"/>
</dbReference>
<name>F5XNA2_MICPN</name>
<organism evidence="6 7">
    <name type="scientific">Microlunatus phosphovorus (strain ATCC 700054 / DSM 10555 / JCM 9379 / NBRC 101784 / NCIMB 13414 / VKM Ac-1990 / NM-1)</name>
    <dbReference type="NCBI Taxonomy" id="1032480"/>
    <lineage>
        <taxon>Bacteria</taxon>
        <taxon>Bacillati</taxon>
        <taxon>Actinomycetota</taxon>
        <taxon>Actinomycetes</taxon>
        <taxon>Propionibacteriales</taxon>
        <taxon>Propionibacteriaceae</taxon>
        <taxon>Microlunatus</taxon>
    </lineage>
</organism>
<accession>F5XNA2</accession>
<dbReference type="AlphaFoldDB" id="F5XNA2"/>
<reference evidence="6 7" key="1">
    <citation type="submission" date="2011-05" db="EMBL/GenBank/DDBJ databases">
        <title>Whole genome sequence of Microlunatus phosphovorus NM-1.</title>
        <authorList>
            <person name="Hosoyama A."/>
            <person name="Sasaki K."/>
            <person name="Harada T."/>
            <person name="Igarashi R."/>
            <person name="Kawakoshi A."/>
            <person name="Sasagawa M."/>
            <person name="Fukada J."/>
            <person name="Nakamura S."/>
            <person name="Katano Y."/>
            <person name="Hanada S."/>
            <person name="Kamagata Y."/>
            <person name="Nakamura N."/>
            <person name="Yamazaki S."/>
            <person name="Fujita N."/>
        </authorList>
    </citation>
    <scope>NUCLEOTIDE SEQUENCE [LARGE SCALE GENOMIC DNA]</scope>
    <source>
        <strain evidence="7">ATCC 700054 / DSM 10555 / JCM 9379 / NBRC 101784 / NCIMB 13414 / VKM Ac-1990 / NM-1</strain>
    </source>
</reference>
<keyword evidence="5" id="KW-1133">Transmembrane helix</keyword>
<proteinExistence type="inferred from homology"/>
<dbReference type="InterPro" id="IPR043504">
    <property type="entry name" value="Peptidase_S1_PA_chymotrypsin"/>
</dbReference>
<dbReference type="Proteomes" id="UP000007947">
    <property type="component" value="Chromosome"/>
</dbReference>
<keyword evidence="7" id="KW-1185">Reference proteome</keyword>
<evidence type="ECO:0000256" key="5">
    <source>
        <dbReference type="SAM" id="Phobius"/>
    </source>
</evidence>
<dbReference type="Gene3D" id="2.40.10.10">
    <property type="entry name" value="Trypsin-like serine proteases"/>
    <property type="match status" value="2"/>
</dbReference>
<dbReference type="Pfam" id="PF13365">
    <property type="entry name" value="Trypsin_2"/>
    <property type="match status" value="1"/>
</dbReference>
<keyword evidence="5" id="KW-0472">Membrane</keyword>
<dbReference type="SUPFAM" id="SSF50494">
    <property type="entry name" value="Trypsin-like serine proteases"/>
    <property type="match status" value="1"/>
</dbReference>
<evidence type="ECO:0000256" key="2">
    <source>
        <dbReference type="ARBA" id="ARBA00022670"/>
    </source>
</evidence>
<feature type="compositionally biased region" description="Basic residues" evidence="4">
    <location>
        <begin position="7"/>
        <end position="19"/>
    </location>
</feature>
<dbReference type="InterPro" id="IPR051201">
    <property type="entry name" value="Chloro_Bact_Ser_Proteases"/>
</dbReference>
<dbReference type="PANTHER" id="PTHR43343:SF3">
    <property type="entry name" value="PROTEASE DO-LIKE 8, CHLOROPLASTIC"/>
    <property type="match status" value="1"/>
</dbReference>
<dbReference type="STRING" id="1032480.MLP_35380"/>
<dbReference type="HOGENOM" id="CLU_020120_3_6_11"/>
<dbReference type="PRINTS" id="PR00834">
    <property type="entry name" value="PROTEASES2C"/>
</dbReference>
<dbReference type="EMBL" id="AP012204">
    <property type="protein sequence ID" value="BAK36552.1"/>
    <property type="molecule type" value="Genomic_DNA"/>
</dbReference>
<dbReference type="GO" id="GO:0004252">
    <property type="term" value="F:serine-type endopeptidase activity"/>
    <property type="evidence" value="ECO:0007669"/>
    <property type="project" value="InterPro"/>
</dbReference>
<evidence type="ECO:0000313" key="7">
    <source>
        <dbReference type="Proteomes" id="UP000007947"/>
    </source>
</evidence>
<protein>
    <submittedName>
        <fullName evidence="6">Peptidase S1 family protein</fullName>
    </submittedName>
</protein>
<keyword evidence="5" id="KW-0812">Transmembrane</keyword>
<keyword evidence="3" id="KW-0378">Hydrolase</keyword>
<evidence type="ECO:0000256" key="4">
    <source>
        <dbReference type="SAM" id="MobiDB-lite"/>
    </source>
</evidence>
<evidence type="ECO:0000313" key="6">
    <source>
        <dbReference type="EMBL" id="BAK36552.1"/>
    </source>
</evidence>
<dbReference type="eggNOG" id="COG0265">
    <property type="taxonomic scope" value="Bacteria"/>
</dbReference>
<dbReference type="PANTHER" id="PTHR43343">
    <property type="entry name" value="PEPTIDASE S12"/>
    <property type="match status" value="1"/>
</dbReference>
<dbReference type="InterPro" id="IPR001940">
    <property type="entry name" value="Peptidase_S1C"/>
</dbReference>
<evidence type="ECO:0000256" key="1">
    <source>
        <dbReference type="ARBA" id="ARBA00010541"/>
    </source>
</evidence>
<keyword evidence="2" id="KW-0645">Protease</keyword>
<gene>
    <name evidence="6" type="ordered locus">MLP_35380</name>
</gene>
<sequence length="292" mass="29002">MTIGKSPPRRSRRTPKPQRQHPPQKVGRTTTRDRVARPASWRWTIAATAALVVAMAVIATLAFKLGSSTTAPAADTASTPAPTPSTATPLPVPVLYQQVAPSVVLITTTKGSLGSGVIVNDSGLVLTAHHVISGGGRISILFADGTKATAKVAATNPKSDIATLMPAKLPEVVVPAVLGGGIAVGSDVVAIGNPLGLRDSTTTGVVSGLGRTTKTTSGGTLSGLIQFDAAVNPGSSGGPLLNAQGLVVGVVVSIADPGKDDAFAGIGFAVPIGTALAGGDGDEGPGNRGPQL</sequence>
<evidence type="ECO:0000256" key="3">
    <source>
        <dbReference type="ARBA" id="ARBA00022801"/>
    </source>
</evidence>
<feature type="region of interest" description="Disordered" evidence="4">
    <location>
        <begin position="1"/>
        <end position="35"/>
    </location>
</feature>
<dbReference type="KEGG" id="mph:MLP_35380"/>
<feature type="transmembrane region" description="Helical" evidence="5">
    <location>
        <begin position="41"/>
        <end position="63"/>
    </location>
</feature>
<dbReference type="GO" id="GO:0006508">
    <property type="term" value="P:proteolysis"/>
    <property type="evidence" value="ECO:0007669"/>
    <property type="project" value="UniProtKB-KW"/>
</dbReference>
<comment type="similarity">
    <text evidence="1">Belongs to the peptidase S1C family.</text>
</comment>